<accession>A0A498CEP5</accession>
<dbReference type="Pfam" id="PF13379">
    <property type="entry name" value="NMT1_2"/>
    <property type="match status" value="1"/>
</dbReference>
<dbReference type="OrthoDB" id="237270at2"/>
<protein>
    <submittedName>
        <fullName evidence="2">TRAP-type uncharacterized transport system substrate-binding protein</fullName>
    </submittedName>
</protein>
<feature type="transmembrane region" description="Helical" evidence="1">
    <location>
        <begin position="21"/>
        <end position="42"/>
    </location>
</feature>
<dbReference type="InterPro" id="IPR011852">
    <property type="entry name" value="TRAP_TAXI"/>
</dbReference>
<dbReference type="AlphaFoldDB" id="A0A498CEP5"/>
<dbReference type="SUPFAM" id="SSF53850">
    <property type="entry name" value="Periplasmic binding protein-like II"/>
    <property type="match status" value="1"/>
</dbReference>
<dbReference type="PANTHER" id="PTHR42941:SF1">
    <property type="entry name" value="SLL1037 PROTEIN"/>
    <property type="match status" value="1"/>
</dbReference>
<comment type="caution">
    <text evidence="2">The sequence shown here is derived from an EMBL/GenBank/DDBJ whole genome shotgun (WGS) entry which is preliminary data.</text>
</comment>
<gene>
    <name evidence="2" type="ORF">DFR31_0817</name>
</gene>
<keyword evidence="1" id="KW-1133">Transmembrane helix</keyword>
<dbReference type="PANTHER" id="PTHR42941">
    <property type="entry name" value="SLL1037 PROTEIN"/>
    <property type="match status" value="1"/>
</dbReference>
<evidence type="ECO:0000313" key="3">
    <source>
        <dbReference type="Proteomes" id="UP000275461"/>
    </source>
</evidence>
<organism evidence="2 3">
    <name type="scientific">Alkalispirillum mobile</name>
    <dbReference type="NCBI Taxonomy" id="85925"/>
    <lineage>
        <taxon>Bacteria</taxon>
        <taxon>Pseudomonadati</taxon>
        <taxon>Pseudomonadota</taxon>
        <taxon>Gammaproteobacteria</taxon>
        <taxon>Chromatiales</taxon>
        <taxon>Ectothiorhodospiraceae</taxon>
        <taxon>Alkalispirillum</taxon>
    </lineage>
</organism>
<dbReference type="Proteomes" id="UP000275461">
    <property type="component" value="Unassembled WGS sequence"/>
</dbReference>
<dbReference type="RefSeq" id="WP_121441358.1">
    <property type="nucleotide sequence ID" value="NZ_RCDA01000001.1"/>
</dbReference>
<keyword evidence="3" id="KW-1185">Reference proteome</keyword>
<keyword evidence="1" id="KW-0812">Transmembrane</keyword>
<dbReference type="Gene3D" id="3.40.190.10">
    <property type="entry name" value="Periplasmic binding protein-like II"/>
    <property type="match status" value="2"/>
</dbReference>
<keyword evidence="1" id="KW-0472">Membrane</keyword>
<evidence type="ECO:0000313" key="2">
    <source>
        <dbReference type="EMBL" id="RLK50908.1"/>
    </source>
</evidence>
<proteinExistence type="predicted"/>
<dbReference type="EMBL" id="RCDA01000001">
    <property type="protein sequence ID" value="RLK50908.1"/>
    <property type="molecule type" value="Genomic_DNA"/>
</dbReference>
<feature type="transmembrane region" description="Helical" evidence="1">
    <location>
        <begin position="357"/>
        <end position="380"/>
    </location>
</feature>
<evidence type="ECO:0000256" key="1">
    <source>
        <dbReference type="SAM" id="Phobius"/>
    </source>
</evidence>
<name>A0A498CEP5_9GAMM</name>
<sequence>MAATPAPRKPSLGARLPGGPLAIWGGILLLGIVALVVTWQFVEPAPPRHVTLATGTAGGAYEQIGSEYADWFQDRGITLETVATEGATENWQRLLEGEVDAAIVQGGTAPPGADEQLEGLVSVAHEPLFVFYRDDALNAAQLLDSRPDTPQRLDTLSGLRIAIGAEGSGTRTLVLTLLEELGLAGSEALETDLLPLGGAAASQALLDGEVGAAAFVMSPNAPLVQELLSAPGISALSQSQALSFSQRLPYLAPVTLFEGVVDPRRNLPPHDVLMLAPATYLVSRKDTHRAVVQLLVEAEQRSQRVHLVGNGNEFPSLEQMDIPVSEEARYFFQRGPGFLHRHLPFWAASLVDRTAILIIPLLTIIIPLVRIAPAAVTWSMRRRIFRWYRQLRVIDEELGRHDVPVARLESDLEQLEKLDHDVSETEVPLSYMEEFYNLRLHIAYMRQRVRERLDRAN</sequence>
<reference evidence="2 3" key="1">
    <citation type="submission" date="2018-10" db="EMBL/GenBank/DDBJ databases">
        <title>Genomic Encyclopedia of Type Strains, Phase IV (KMG-IV): sequencing the most valuable type-strain genomes for metagenomic binning, comparative biology and taxonomic classification.</title>
        <authorList>
            <person name="Goeker M."/>
        </authorList>
    </citation>
    <scope>NUCLEOTIDE SEQUENCE [LARGE SCALE GENOMIC DNA]</scope>
    <source>
        <strain evidence="2 3">DSM 12769</strain>
    </source>
</reference>